<reference evidence="3" key="1">
    <citation type="submission" date="2020-05" db="EMBL/GenBank/DDBJ databases">
        <title>Mycena genomes resolve the evolution of fungal bioluminescence.</title>
        <authorList>
            <person name="Tsai I.J."/>
        </authorList>
    </citation>
    <scope>NUCLEOTIDE SEQUENCE</scope>
    <source>
        <strain evidence="3">110903Hualien_Pintung</strain>
    </source>
</reference>
<organism evidence="3 4">
    <name type="scientific">Mycena chlorophos</name>
    <name type="common">Agaric fungus</name>
    <name type="synonym">Agaricus chlorophos</name>
    <dbReference type="NCBI Taxonomy" id="658473"/>
    <lineage>
        <taxon>Eukaryota</taxon>
        <taxon>Fungi</taxon>
        <taxon>Dikarya</taxon>
        <taxon>Basidiomycota</taxon>
        <taxon>Agaricomycotina</taxon>
        <taxon>Agaricomycetes</taxon>
        <taxon>Agaricomycetidae</taxon>
        <taxon>Agaricales</taxon>
        <taxon>Marasmiineae</taxon>
        <taxon>Mycenaceae</taxon>
        <taxon>Mycena</taxon>
    </lineage>
</organism>
<evidence type="ECO:0000256" key="2">
    <source>
        <dbReference type="ARBA" id="ARBA00023043"/>
    </source>
</evidence>
<evidence type="ECO:0000313" key="3">
    <source>
        <dbReference type="EMBL" id="KAF7302428.1"/>
    </source>
</evidence>
<sequence>MSPLLDLPPELHLHIAETALVNVVSPNNPPSIFLAMLQSAFSPVQDYPEQQPDFQSMSALARTSKYFHRTLDNSLYTVCARNVYIGRLMMLFAVDNGLEGLFDRLLEVGVPADAFYVPSEWLLHQADCSGEVKPHSSELVSLLYVAASKPTTHFVAKILGAIPAASVRSSLAYHKTYNNDYETPLMLAASIGPGDLQSIRLLSRIAPPPDHEFASDADARRDYLSRALITTCAVDLRLHEVLKLLIHEGADVNFDDGEALALSCLADDEDAVRMLLQSGAAPVYPSITPTNPGIIHALADAGADLNDVTLPNLDLSALQRAVDERADVDIIGALLECGADIHVRDAMGDTILHLACLGPATTRPGMLSGPPDDATVELLLEYGAARYIAEPNLYDGHTPVTIAKRFKYVDTMGLFLLYAEDEKVAQDLREFLEDFSAGRERRRALL</sequence>
<dbReference type="InterPro" id="IPR002110">
    <property type="entry name" value="Ankyrin_rpt"/>
</dbReference>
<keyword evidence="2" id="KW-0040">ANK repeat</keyword>
<dbReference type="Proteomes" id="UP000613580">
    <property type="component" value="Unassembled WGS sequence"/>
</dbReference>
<keyword evidence="1" id="KW-0677">Repeat</keyword>
<dbReference type="PANTHER" id="PTHR24198">
    <property type="entry name" value="ANKYRIN REPEAT AND PROTEIN KINASE DOMAIN-CONTAINING PROTEIN"/>
    <property type="match status" value="1"/>
</dbReference>
<gene>
    <name evidence="3" type="ORF">HMN09_00876700</name>
</gene>
<name>A0A8H6SMN5_MYCCL</name>
<dbReference type="EMBL" id="JACAZE010000012">
    <property type="protein sequence ID" value="KAF7302428.1"/>
    <property type="molecule type" value="Genomic_DNA"/>
</dbReference>
<accession>A0A8H6SMN5</accession>
<dbReference type="InterPro" id="IPR036770">
    <property type="entry name" value="Ankyrin_rpt-contain_sf"/>
</dbReference>
<dbReference type="SMART" id="SM00248">
    <property type="entry name" value="ANK"/>
    <property type="match status" value="6"/>
</dbReference>
<dbReference type="SUPFAM" id="SSF48403">
    <property type="entry name" value="Ankyrin repeat"/>
    <property type="match status" value="1"/>
</dbReference>
<dbReference type="Gene3D" id="1.25.40.20">
    <property type="entry name" value="Ankyrin repeat-containing domain"/>
    <property type="match status" value="2"/>
</dbReference>
<comment type="caution">
    <text evidence="3">The sequence shown here is derived from an EMBL/GenBank/DDBJ whole genome shotgun (WGS) entry which is preliminary data.</text>
</comment>
<dbReference type="OrthoDB" id="194358at2759"/>
<evidence type="ECO:0000313" key="4">
    <source>
        <dbReference type="Proteomes" id="UP000613580"/>
    </source>
</evidence>
<keyword evidence="4" id="KW-1185">Reference proteome</keyword>
<protein>
    <submittedName>
        <fullName evidence="3">ANK-REP-REGION domain-containing protein</fullName>
    </submittedName>
</protein>
<dbReference type="AlphaFoldDB" id="A0A8H6SMN5"/>
<evidence type="ECO:0000256" key="1">
    <source>
        <dbReference type="ARBA" id="ARBA00022737"/>
    </source>
</evidence>
<dbReference type="PANTHER" id="PTHR24198:SF165">
    <property type="entry name" value="ANKYRIN REPEAT-CONTAINING PROTEIN-RELATED"/>
    <property type="match status" value="1"/>
</dbReference>
<proteinExistence type="predicted"/>